<dbReference type="OrthoDB" id="2567806at2759"/>
<dbReference type="PANTHER" id="PTHR10927:SF2">
    <property type="entry name" value="RESTRICTION OF TELOMERE CAPPING PROTEIN 3"/>
    <property type="match status" value="1"/>
</dbReference>
<evidence type="ECO:0000313" key="3">
    <source>
        <dbReference type="EMBL" id="EZF47540.1"/>
    </source>
</evidence>
<dbReference type="Proteomes" id="UP000023758">
    <property type="component" value="Unassembled WGS sequence"/>
</dbReference>
<proteinExistence type="predicted"/>
<protein>
    <recommendedName>
        <fullName evidence="2">Ribosome maturation protein SDO1/SBDS N-terminal domain-containing protein</fullName>
    </recommendedName>
</protein>
<dbReference type="Gene3D" id="3.30.1250.10">
    <property type="entry name" value="Ribosome maturation protein SBDS, N-terminal domain"/>
    <property type="match status" value="1"/>
</dbReference>
<dbReference type="HOGENOM" id="CLU_137480_1_0_1"/>
<dbReference type="InterPro" id="IPR036786">
    <property type="entry name" value="Ribosome_mat_SBDS_N_sf"/>
</dbReference>
<accession>A0A022VN82</accession>
<reference evidence="3" key="1">
    <citation type="submission" date="2014-02" db="EMBL/GenBank/DDBJ databases">
        <title>The Genome Sequence of Trichophyton rubrum (morphotype fischeri) CBS 288.86.</title>
        <authorList>
            <consortium name="The Broad Institute Genomics Platform"/>
            <person name="Cuomo C.A."/>
            <person name="White T.C."/>
            <person name="Graser Y."/>
            <person name="Martinez-Rossi N."/>
            <person name="Heitman J."/>
            <person name="Young S.K."/>
            <person name="Zeng Q."/>
            <person name="Gargeya S."/>
            <person name="Abouelleil A."/>
            <person name="Alvarado L."/>
            <person name="Chapman S.B."/>
            <person name="Gainer-Dewar J."/>
            <person name="Goldberg J."/>
            <person name="Griggs A."/>
            <person name="Gujja S."/>
            <person name="Hansen M."/>
            <person name="Howarth C."/>
            <person name="Imamovic A."/>
            <person name="Larimer J."/>
            <person name="Martinez D."/>
            <person name="Murphy C."/>
            <person name="Pearson M.D."/>
            <person name="Persinoti G."/>
            <person name="Poon T."/>
            <person name="Priest M."/>
            <person name="Roberts A.D."/>
            <person name="Saif S."/>
            <person name="Shea T.D."/>
            <person name="Sykes S.N."/>
            <person name="Wortman J."/>
            <person name="Nusbaum C."/>
            <person name="Birren B."/>
        </authorList>
    </citation>
    <scope>NUCLEOTIDE SEQUENCE [LARGE SCALE GENOMIC DNA]</scope>
    <source>
        <strain evidence="3">CBS 288.86</strain>
    </source>
</reference>
<dbReference type="Pfam" id="PF01172">
    <property type="entry name" value="SBDS_N"/>
    <property type="match status" value="1"/>
</dbReference>
<dbReference type="InterPro" id="IPR019783">
    <property type="entry name" value="SDO1/SBDS_N"/>
</dbReference>
<name>A0A022VN82_TRIRU</name>
<evidence type="ECO:0000256" key="1">
    <source>
        <dbReference type="SAM" id="MobiDB-lite"/>
    </source>
</evidence>
<dbReference type="AlphaFoldDB" id="A0A022VN82"/>
<feature type="region of interest" description="Disordered" evidence="1">
    <location>
        <begin position="91"/>
        <end position="114"/>
    </location>
</feature>
<organism evidence="3">
    <name type="scientific">Trichophyton rubrum CBS 288.86</name>
    <dbReference type="NCBI Taxonomy" id="1215330"/>
    <lineage>
        <taxon>Eukaryota</taxon>
        <taxon>Fungi</taxon>
        <taxon>Dikarya</taxon>
        <taxon>Ascomycota</taxon>
        <taxon>Pezizomycotina</taxon>
        <taxon>Eurotiomycetes</taxon>
        <taxon>Eurotiomycetidae</taxon>
        <taxon>Onygenales</taxon>
        <taxon>Arthrodermataceae</taxon>
        <taxon>Trichophyton</taxon>
    </lineage>
</organism>
<dbReference type="SUPFAM" id="SSF89895">
    <property type="entry name" value="FYSH domain"/>
    <property type="match status" value="1"/>
</dbReference>
<dbReference type="EMBL" id="KK207942">
    <property type="protein sequence ID" value="EZF47540.1"/>
    <property type="molecule type" value="Genomic_DNA"/>
</dbReference>
<feature type="domain" description="Ribosome maturation protein SDO1/SBDS N-terminal" evidence="2">
    <location>
        <begin position="8"/>
        <end position="100"/>
    </location>
</feature>
<gene>
    <name evidence="3" type="ORF">H103_08641</name>
</gene>
<sequence length="114" mass="12534">MARGNVGVYKVFYKGETDDFVVYVDDVASVKQWRKDKTVPLAQVVSGWKIFITHRHGAQGIHDGASKATLSNEFGTSDEVECITKILEKGDLQESENTERNGSTNDSKGGLLGR</sequence>
<dbReference type="PANTHER" id="PTHR10927">
    <property type="entry name" value="RIBOSOME MATURATION PROTEIN SBDS"/>
    <property type="match status" value="1"/>
</dbReference>
<evidence type="ECO:0000259" key="2">
    <source>
        <dbReference type="Pfam" id="PF01172"/>
    </source>
</evidence>
<dbReference type="InterPro" id="IPR039100">
    <property type="entry name" value="Sdo1/SBDS-like"/>
</dbReference>